<gene>
    <name evidence="5 7" type="primary">thyA</name>
    <name evidence="7" type="ORF">CJ192_04060</name>
</gene>
<evidence type="ECO:0000256" key="2">
    <source>
        <dbReference type="ARBA" id="ARBA00022603"/>
    </source>
</evidence>
<feature type="binding site" evidence="5">
    <location>
        <position position="287"/>
    </location>
    <ligand>
        <name>(6R)-5,10-methylene-5,6,7,8-tetrahydrofolate</name>
        <dbReference type="ChEBI" id="CHEBI:15636"/>
    </ligand>
</feature>
<dbReference type="UniPathway" id="UPA00575"/>
<feature type="binding site" evidence="5">
    <location>
        <begin position="144"/>
        <end position="145"/>
    </location>
    <ligand>
        <name>dUMP</name>
        <dbReference type="ChEBI" id="CHEBI:246422"/>
        <note>ligand shared between dimeric partners</note>
    </ligand>
</feature>
<dbReference type="InterPro" id="IPR045097">
    <property type="entry name" value="Thymidate_synth/dCMP_Mease"/>
</dbReference>
<comment type="subcellular location">
    <subcellularLocation>
        <location evidence="5">Cytoplasm</location>
    </subcellularLocation>
</comment>
<dbReference type="PRINTS" id="PR00108">
    <property type="entry name" value="THYMDSNTHASE"/>
</dbReference>
<feature type="active site" description="Nucleophile" evidence="5">
    <location>
        <position position="164"/>
    </location>
</feature>
<keyword evidence="2 5" id="KW-0489">Methyltransferase</keyword>
<name>A0A2N6UJT6_9FIRM</name>
<dbReference type="InterPro" id="IPR023451">
    <property type="entry name" value="Thymidate_synth/dCMP_Mease_dom"/>
</dbReference>
<keyword evidence="4 5" id="KW-0545">Nucleotide biosynthesis</keyword>
<dbReference type="AlphaFoldDB" id="A0A2N6UJT6"/>
<dbReference type="EC" id="2.1.1.45" evidence="1 5"/>
<dbReference type="GeneID" id="84578352"/>
<comment type="pathway">
    <text evidence="5">Pyrimidine metabolism; dTTP biosynthesis.</text>
</comment>
<evidence type="ECO:0000259" key="6">
    <source>
        <dbReference type="Pfam" id="PF00303"/>
    </source>
</evidence>
<comment type="similarity">
    <text evidence="5">Belongs to the thymidylate synthase family. Bacterial-type ThyA subfamily.</text>
</comment>
<dbReference type="CDD" id="cd00351">
    <property type="entry name" value="TS_Pyrimidine_HMase"/>
    <property type="match status" value="1"/>
</dbReference>
<sequence>MNKTDKKYIEIAKNILENGYDEEKLNHEVRAVWEDGESAYTKFLPQEIVRYEKGEVPLISLRKIAWKSAIKEILWIYQDRSNDVNLLKEKYKVNYWDSWKNDEGNLGTAYGYQVNKKFKSPETGNMTNQIERLIDQIKNNPLNRRLIMNLIDVDDMADMTLIPCAFLTMWTVSGDYLNLTLIQRSGDFLAAAAPGGINAFQYYVLLRMIAQVTGYKAGDFVHFIQNYHIYKKHIPIVKKIMEVKVDEKSRPRLEINPDIKDFKDFTIDDFKLLDYYPDKTKYDIDIAL</sequence>
<comment type="catalytic activity">
    <reaction evidence="5">
        <text>dUMP + (6R)-5,10-methylene-5,6,7,8-tetrahydrofolate = 7,8-dihydrofolate + dTMP</text>
        <dbReference type="Rhea" id="RHEA:12104"/>
        <dbReference type="ChEBI" id="CHEBI:15636"/>
        <dbReference type="ChEBI" id="CHEBI:57451"/>
        <dbReference type="ChEBI" id="CHEBI:63528"/>
        <dbReference type="ChEBI" id="CHEBI:246422"/>
        <dbReference type="EC" id="2.1.1.45"/>
    </reaction>
</comment>
<evidence type="ECO:0000256" key="5">
    <source>
        <dbReference type="HAMAP-Rule" id="MF_00008"/>
    </source>
</evidence>
<dbReference type="Gene3D" id="3.30.572.10">
    <property type="entry name" value="Thymidylate synthase/dCMP hydroxymethylase domain"/>
    <property type="match status" value="1"/>
</dbReference>
<protein>
    <recommendedName>
        <fullName evidence="1 5">Thymidylate synthase</fullName>
        <shortName evidence="5">TS</shortName>
        <shortName evidence="5">TSase</shortName>
        <ecNumber evidence="1 5">2.1.1.45</ecNumber>
    </recommendedName>
</protein>
<dbReference type="GO" id="GO:0006235">
    <property type="term" value="P:dTTP biosynthetic process"/>
    <property type="evidence" value="ECO:0007669"/>
    <property type="project" value="UniProtKB-UniRule"/>
</dbReference>
<comment type="subunit">
    <text evidence="5">Homodimer.</text>
</comment>
<keyword evidence="3 5" id="KW-0808">Transferase</keyword>
<reference evidence="7 8" key="1">
    <citation type="submission" date="2017-09" db="EMBL/GenBank/DDBJ databases">
        <title>Bacterial strain isolated from the female urinary microbiota.</title>
        <authorList>
            <person name="Thomas-White K."/>
            <person name="Kumar N."/>
            <person name="Forster S."/>
            <person name="Putonti C."/>
            <person name="Lawley T."/>
            <person name="Wolfe A.J."/>
        </authorList>
    </citation>
    <scope>NUCLEOTIDE SEQUENCE [LARGE SCALE GENOMIC DNA]</scope>
    <source>
        <strain evidence="7 8">UMB0204</strain>
    </source>
</reference>
<dbReference type="Proteomes" id="UP000235658">
    <property type="component" value="Unassembled WGS sequence"/>
</dbReference>
<evidence type="ECO:0000256" key="1">
    <source>
        <dbReference type="ARBA" id="ARBA00011947"/>
    </source>
</evidence>
<dbReference type="InterPro" id="IPR000398">
    <property type="entry name" value="Thymidylate_synthase"/>
</dbReference>
<evidence type="ECO:0000313" key="8">
    <source>
        <dbReference type="Proteomes" id="UP000235658"/>
    </source>
</evidence>
<comment type="caution">
    <text evidence="7">The sequence shown here is derived from an EMBL/GenBank/DDBJ whole genome shotgun (WGS) entry which is preliminary data.</text>
</comment>
<proteinExistence type="inferred from homology"/>
<dbReference type="PANTHER" id="PTHR11548">
    <property type="entry name" value="THYMIDYLATE SYNTHASE 1"/>
    <property type="match status" value="1"/>
</dbReference>
<evidence type="ECO:0000313" key="7">
    <source>
        <dbReference type="EMBL" id="PMC81932.1"/>
    </source>
</evidence>
<comment type="caution">
    <text evidence="5">Lacks conserved residue(s) required for the propagation of feature annotation.</text>
</comment>
<comment type="function">
    <text evidence="5">Catalyzes the reductive methylation of 2'-deoxyuridine-5'-monophosphate (dUMP) to 2'-deoxythymidine-5'-monophosphate (dTMP) while utilizing 5,10-methylenetetrahydrofolate (mTHF) as the methyl donor and reductant in the reaction, yielding dihydrofolate (DHF) as a by-product. This enzymatic reaction provides an intracellular de novo source of dTMP, an essential precursor for DNA biosynthesis.</text>
</comment>
<keyword evidence="5" id="KW-0963">Cytoplasm</keyword>
<feature type="domain" description="Thymidylate synthase/dCMP hydroxymethylase" evidence="6">
    <location>
        <begin position="6"/>
        <end position="279"/>
    </location>
</feature>
<evidence type="ECO:0000256" key="3">
    <source>
        <dbReference type="ARBA" id="ARBA00022679"/>
    </source>
</evidence>
<dbReference type="GO" id="GO:0006231">
    <property type="term" value="P:dTMP biosynthetic process"/>
    <property type="evidence" value="ECO:0007669"/>
    <property type="project" value="UniProtKB-UniRule"/>
</dbReference>
<evidence type="ECO:0000256" key="4">
    <source>
        <dbReference type="ARBA" id="ARBA00022727"/>
    </source>
</evidence>
<dbReference type="HAMAP" id="MF_00008">
    <property type="entry name" value="Thymidy_synth_bact"/>
    <property type="match status" value="1"/>
</dbReference>
<dbReference type="GO" id="GO:0004799">
    <property type="term" value="F:thymidylate synthase activity"/>
    <property type="evidence" value="ECO:0007669"/>
    <property type="project" value="UniProtKB-UniRule"/>
</dbReference>
<dbReference type="InterPro" id="IPR036926">
    <property type="entry name" value="Thymidate_synth/dCMP_Mease_sf"/>
</dbReference>
<dbReference type="GO" id="GO:0032259">
    <property type="term" value="P:methylation"/>
    <property type="evidence" value="ECO:0007669"/>
    <property type="project" value="UniProtKB-KW"/>
</dbReference>
<dbReference type="SUPFAM" id="SSF55831">
    <property type="entry name" value="Thymidylate synthase/dCMP hydroxymethylase"/>
    <property type="match status" value="1"/>
</dbReference>
<feature type="binding site" evidence="5">
    <location>
        <position position="187"/>
    </location>
    <ligand>
        <name>(6R)-5,10-methylene-5,6,7,8-tetrahydrofolate</name>
        <dbReference type="ChEBI" id="CHEBI:15636"/>
    </ligand>
</feature>
<dbReference type="EMBL" id="PNHP01000002">
    <property type="protein sequence ID" value="PMC81932.1"/>
    <property type="molecule type" value="Genomic_DNA"/>
</dbReference>
<dbReference type="NCBIfam" id="TIGR03284">
    <property type="entry name" value="thym_sym"/>
    <property type="match status" value="1"/>
</dbReference>
<dbReference type="GO" id="GO:0005829">
    <property type="term" value="C:cytosol"/>
    <property type="evidence" value="ECO:0007669"/>
    <property type="project" value="TreeGrafter"/>
</dbReference>
<feature type="binding site" description="in other chain" evidence="5">
    <location>
        <begin position="184"/>
        <end position="187"/>
    </location>
    <ligand>
        <name>dUMP</name>
        <dbReference type="ChEBI" id="CHEBI:246422"/>
        <note>ligand shared between dimeric partners</note>
    </ligand>
</feature>
<accession>A0A2N6UJT6</accession>
<feature type="binding site" description="in other chain" evidence="5">
    <location>
        <position position="198"/>
    </location>
    <ligand>
        <name>dUMP</name>
        <dbReference type="ChEBI" id="CHEBI:246422"/>
        <note>ligand shared between dimeric partners</note>
    </ligand>
</feature>
<feature type="binding site" description="in other chain" evidence="5">
    <location>
        <begin position="228"/>
        <end position="230"/>
    </location>
    <ligand>
        <name>dUMP</name>
        <dbReference type="ChEBI" id="CHEBI:246422"/>
        <note>ligand shared between dimeric partners</note>
    </ligand>
</feature>
<dbReference type="Pfam" id="PF00303">
    <property type="entry name" value="Thymidylat_synt"/>
    <property type="match status" value="1"/>
</dbReference>
<dbReference type="RefSeq" id="WP_102197866.1">
    <property type="nucleotide sequence ID" value="NZ_PNHP01000002.1"/>
</dbReference>
<dbReference type="PANTHER" id="PTHR11548:SF1">
    <property type="entry name" value="THYMIDYLATE SYNTHASE 1"/>
    <property type="match status" value="1"/>
</dbReference>
<organism evidence="7 8">
    <name type="scientific">Anaerococcus hydrogenalis</name>
    <dbReference type="NCBI Taxonomy" id="33029"/>
    <lineage>
        <taxon>Bacteria</taxon>
        <taxon>Bacillati</taxon>
        <taxon>Bacillota</taxon>
        <taxon>Tissierellia</taxon>
        <taxon>Tissierellales</taxon>
        <taxon>Peptoniphilaceae</taxon>
        <taxon>Anaerococcus</taxon>
    </lineage>
</organism>